<dbReference type="EMBL" id="CT573073">
    <property type="protein sequence ID" value="CAJ71676.1"/>
    <property type="molecule type" value="Genomic_DNA"/>
</dbReference>
<evidence type="ECO:0000313" key="1">
    <source>
        <dbReference type="EMBL" id="CAJ71676.1"/>
    </source>
</evidence>
<reference evidence="1" key="1">
    <citation type="journal article" date="2006" name="Nature">
        <title>Deciphering the evolution and metabolism of an anammox bacterium from a community genome.</title>
        <authorList>
            <person name="Strous M."/>
            <person name="Pelletier E."/>
            <person name="Mangenot S."/>
            <person name="Rattei T."/>
            <person name="Lehner A."/>
            <person name="Taylor M.W."/>
            <person name="Horn M."/>
            <person name="Daims H."/>
            <person name="Bartol-Mavel D."/>
            <person name="Wincker P."/>
            <person name="Barbe V."/>
            <person name="Fonknechten N."/>
            <person name="Vallenet D."/>
            <person name="Segurens B."/>
            <person name="Schenowitz-Truong C."/>
            <person name="Medigue C."/>
            <person name="Collingro A."/>
            <person name="Snel B."/>
            <person name="Dutilh B.E."/>
            <person name="OpDenCamp H.J.M."/>
            <person name="vanDerDrift C."/>
            <person name="Cirpus I."/>
            <person name="vanDePas-Schoonen K.T."/>
            <person name="Harhangi H.R."/>
            <person name="vanNiftrik L."/>
            <person name="Schmid M."/>
            <person name="Keltjens J."/>
            <person name="vanDeVossenberg J."/>
            <person name="Kartal B."/>
            <person name="Meier H."/>
            <person name="Frishman D."/>
            <person name="Huynen M.A."/>
            <person name="Mewes H."/>
            <person name="Weissenbach J."/>
            <person name="Jetten M.S.M."/>
            <person name="Wagner M."/>
            <person name="LePaslier D."/>
        </authorList>
    </citation>
    <scope>NUCLEOTIDE SEQUENCE</scope>
</reference>
<gene>
    <name evidence="1" type="ORF">kustc0931</name>
</gene>
<sequence length="70" mass="8054">MIIGFLLRFQSHVLRKKTKKPPIVLCKTYTLFEEGNGCVHAEDAFLISVDKGICLIIRVYSRFFVISAMF</sequence>
<protein>
    <submittedName>
        <fullName evidence="1">Uncharacterized protein</fullName>
    </submittedName>
</protein>
<proteinExistence type="predicted"/>
<name>Q1PWS1_KUEST</name>
<reference evidence="1" key="2">
    <citation type="submission" date="2006-01" db="EMBL/GenBank/DDBJ databases">
        <authorList>
            <person name="Genoscope"/>
        </authorList>
    </citation>
    <scope>NUCLEOTIDE SEQUENCE</scope>
</reference>
<accession>Q1PWS1</accession>
<dbReference type="AlphaFoldDB" id="Q1PWS1"/>
<organism evidence="1">
    <name type="scientific">Kuenenia stuttgartiensis</name>
    <dbReference type="NCBI Taxonomy" id="174633"/>
    <lineage>
        <taxon>Bacteria</taxon>
        <taxon>Pseudomonadati</taxon>
        <taxon>Planctomycetota</taxon>
        <taxon>Candidatus Brocadiia</taxon>
        <taxon>Candidatus Brocadiales</taxon>
        <taxon>Candidatus Brocadiaceae</taxon>
        <taxon>Candidatus Kuenenia</taxon>
    </lineage>
</organism>